<evidence type="ECO:0000313" key="3">
    <source>
        <dbReference type="Proteomes" id="UP000591735"/>
    </source>
</evidence>
<name>A0A840UH97_9GAMM</name>
<organism evidence="2 3">
    <name type="scientific">Marinobacter oulmenensis</name>
    <dbReference type="NCBI Taxonomy" id="643747"/>
    <lineage>
        <taxon>Bacteria</taxon>
        <taxon>Pseudomonadati</taxon>
        <taxon>Pseudomonadota</taxon>
        <taxon>Gammaproteobacteria</taxon>
        <taxon>Pseudomonadales</taxon>
        <taxon>Marinobacteraceae</taxon>
        <taxon>Marinobacter</taxon>
    </lineage>
</organism>
<reference evidence="2 3" key="1">
    <citation type="submission" date="2020-08" db="EMBL/GenBank/DDBJ databases">
        <title>Genomic Encyclopedia of Type Strains, Phase IV (KMG-IV): sequencing the most valuable type-strain genomes for metagenomic binning, comparative biology and taxonomic classification.</title>
        <authorList>
            <person name="Goeker M."/>
        </authorList>
    </citation>
    <scope>NUCLEOTIDE SEQUENCE [LARGE SCALE GENOMIC DNA]</scope>
    <source>
        <strain evidence="2 3">DSM 22359</strain>
    </source>
</reference>
<dbReference type="GO" id="GO:0005886">
    <property type="term" value="C:plasma membrane"/>
    <property type="evidence" value="ECO:0007669"/>
    <property type="project" value="TreeGrafter"/>
</dbReference>
<keyword evidence="1" id="KW-1133">Transmembrane helix</keyword>
<keyword evidence="1" id="KW-0472">Membrane</keyword>
<dbReference type="InterPro" id="IPR008523">
    <property type="entry name" value="DUF805"/>
</dbReference>
<accession>A0A840UH97</accession>
<dbReference type="PANTHER" id="PTHR34980:SF2">
    <property type="entry name" value="INNER MEMBRANE PROTEIN YHAH-RELATED"/>
    <property type="match status" value="1"/>
</dbReference>
<proteinExistence type="predicted"/>
<sequence>MALKLIGLLLGTDFLSFLFGLVIFVPSISYATRRLHDVGKSGWWQLILIVPVIGLIVLVVFLAQDSEKGENAYGVSPKYP</sequence>
<dbReference type="Pfam" id="PF05656">
    <property type="entry name" value="DUF805"/>
    <property type="match status" value="1"/>
</dbReference>
<dbReference type="AlphaFoldDB" id="A0A840UH97"/>
<keyword evidence="3" id="KW-1185">Reference proteome</keyword>
<keyword evidence="1" id="KW-0812">Transmembrane</keyword>
<evidence type="ECO:0000313" key="2">
    <source>
        <dbReference type="EMBL" id="MBB5320178.1"/>
    </source>
</evidence>
<feature type="transmembrane region" description="Helical" evidence="1">
    <location>
        <begin position="6"/>
        <end position="31"/>
    </location>
</feature>
<feature type="transmembrane region" description="Helical" evidence="1">
    <location>
        <begin position="43"/>
        <end position="63"/>
    </location>
</feature>
<comment type="caution">
    <text evidence="2">The sequence shown here is derived from an EMBL/GenBank/DDBJ whole genome shotgun (WGS) entry which is preliminary data.</text>
</comment>
<dbReference type="EMBL" id="JACHFE010000002">
    <property type="protein sequence ID" value="MBB5320178.1"/>
    <property type="molecule type" value="Genomic_DNA"/>
</dbReference>
<dbReference type="Proteomes" id="UP000591735">
    <property type="component" value="Unassembled WGS sequence"/>
</dbReference>
<dbReference type="PANTHER" id="PTHR34980">
    <property type="entry name" value="INNER MEMBRANE PROTEIN-RELATED-RELATED"/>
    <property type="match status" value="1"/>
</dbReference>
<evidence type="ECO:0000256" key="1">
    <source>
        <dbReference type="SAM" id="Phobius"/>
    </source>
</evidence>
<protein>
    <submittedName>
        <fullName evidence="2">Uncharacterized membrane protein YhaH (DUF805 family)</fullName>
    </submittedName>
</protein>
<gene>
    <name evidence="2" type="ORF">HNR38_000650</name>
</gene>